<feature type="chain" id="PRO_5008094797" evidence="8">
    <location>
        <begin position="21"/>
        <end position="76"/>
    </location>
</feature>
<evidence type="ECO:0000313" key="10">
    <source>
        <dbReference type="Proteomes" id="UP000078284"/>
    </source>
</evidence>
<dbReference type="Proteomes" id="UP000078284">
    <property type="component" value="Chromosome 3"/>
</dbReference>
<comment type="function">
    <text evidence="7">Cell signaling peptide that may regulate plant stress, growth, and development. Mediates a rapid alkalinization of extracellular space by mediating a transient increase in the cytoplasmic Ca(2+) concentration leading to a calcium-dependent signaling events through a cell surface receptor and a concomitant activation of some intracellular mitogen-activated protein kinases.</text>
</comment>
<protein>
    <submittedName>
        <fullName evidence="9">RALFL26</fullName>
    </submittedName>
</protein>
<feature type="signal peptide" evidence="8">
    <location>
        <begin position="1"/>
        <end position="20"/>
    </location>
</feature>
<dbReference type="PANTHER" id="PTHR34270">
    <property type="entry name" value="PROTEIN RALF-LIKE 15-RELATED"/>
    <property type="match status" value="1"/>
</dbReference>
<evidence type="ECO:0000256" key="5">
    <source>
        <dbReference type="ARBA" id="ARBA00022729"/>
    </source>
</evidence>
<name>A0A178VBE0_ARATH</name>
<comment type="subcellular location">
    <subcellularLocation>
        <location evidence="1">Secreted</location>
    </subcellularLocation>
</comment>
<dbReference type="Pfam" id="PF05498">
    <property type="entry name" value="RALF"/>
    <property type="match status" value="1"/>
</dbReference>
<dbReference type="EMBL" id="LUHQ01000003">
    <property type="protein sequence ID" value="OAP03094.1"/>
    <property type="molecule type" value="Genomic_DNA"/>
</dbReference>
<evidence type="ECO:0000256" key="4">
    <source>
        <dbReference type="ARBA" id="ARBA00022702"/>
    </source>
</evidence>
<gene>
    <name evidence="9" type="ordered locus">AXX17_At3g27180</name>
</gene>
<comment type="similarity">
    <text evidence="2">Belongs to the plant rapid alkalinization factor (RALF) family.</text>
</comment>
<proteinExistence type="inferred from homology"/>
<dbReference type="InterPro" id="IPR008801">
    <property type="entry name" value="RALF"/>
</dbReference>
<evidence type="ECO:0000256" key="6">
    <source>
        <dbReference type="ARBA" id="ARBA00023157"/>
    </source>
</evidence>
<dbReference type="PANTHER" id="PTHR34270:SF5">
    <property type="entry name" value="PROTEIN RALF-LIKE 10-RELATED"/>
    <property type="match status" value="1"/>
</dbReference>
<evidence type="ECO:0000256" key="7">
    <source>
        <dbReference type="ARBA" id="ARBA00037228"/>
    </source>
</evidence>
<evidence type="ECO:0000256" key="8">
    <source>
        <dbReference type="SAM" id="SignalP"/>
    </source>
</evidence>
<sequence length="76" mass="8580">MKAWMIILLVICVAVVVVQSEARKGRKYLNPGVLDRCRGPNPPAGCHPHNSHHKPRVPVHNYSRGCSRITRCRRDA</sequence>
<evidence type="ECO:0000256" key="2">
    <source>
        <dbReference type="ARBA" id="ARBA00009178"/>
    </source>
</evidence>
<keyword evidence="3" id="KW-0964">Secreted</keyword>
<dbReference type="GO" id="GO:0005576">
    <property type="term" value="C:extracellular region"/>
    <property type="evidence" value="ECO:0007669"/>
    <property type="project" value="UniProtKB-SubCell"/>
</dbReference>
<evidence type="ECO:0000256" key="3">
    <source>
        <dbReference type="ARBA" id="ARBA00022525"/>
    </source>
</evidence>
<dbReference type="AlphaFoldDB" id="A0A178VBE0"/>
<reference evidence="10" key="1">
    <citation type="journal article" date="2016" name="Proc. Natl. Acad. Sci. U.S.A.">
        <title>Chromosome-level assembly of Arabidopsis thaliana Ler reveals the extent of translocation and inversion polymorphisms.</title>
        <authorList>
            <person name="Zapata L."/>
            <person name="Ding J."/>
            <person name="Willing E.M."/>
            <person name="Hartwig B."/>
            <person name="Bezdan D."/>
            <person name="Jiao W.B."/>
            <person name="Patel V."/>
            <person name="Velikkakam James G."/>
            <person name="Koornneef M."/>
            <person name="Ossowski S."/>
            <person name="Schneeberger K."/>
        </authorList>
    </citation>
    <scope>NUCLEOTIDE SEQUENCE [LARGE SCALE GENOMIC DNA]</scope>
    <source>
        <strain evidence="10">cv. Landsberg erecta</strain>
    </source>
</reference>
<evidence type="ECO:0000313" key="9">
    <source>
        <dbReference type="EMBL" id="OAP03094.1"/>
    </source>
</evidence>
<keyword evidence="4" id="KW-0372">Hormone</keyword>
<accession>A0A178VBE0</accession>
<keyword evidence="6" id="KW-1015">Disulfide bond</keyword>
<comment type="caution">
    <text evidence="9">The sequence shown here is derived from an EMBL/GenBank/DDBJ whole genome shotgun (WGS) entry which is preliminary data.</text>
</comment>
<dbReference type="ExpressionAtlas" id="A0A178VBE0">
    <property type="expression patterns" value="baseline and differential"/>
</dbReference>
<organism evidence="9 10">
    <name type="scientific">Arabidopsis thaliana</name>
    <name type="common">Mouse-ear cress</name>
    <dbReference type="NCBI Taxonomy" id="3702"/>
    <lineage>
        <taxon>Eukaryota</taxon>
        <taxon>Viridiplantae</taxon>
        <taxon>Streptophyta</taxon>
        <taxon>Embryophyta</taxon>
        <taxon>Tracheophyta</taxon>
        <taxon>Spermatophyta</taxon>
        <taxon>Magnoliopsida</taxon>
        <taxon>eudicotyledons</taxon>
        <taxon>Gunneridae</taxon>
        <taxon>Pentapetalae</taxon>
        <taxon>rosids</taxon>
        <taxon>malvids</taxon>
        <taxon>Brassicales</taxon>
        <taxon>Brassicaceae</taxon>
        <taxon>Camelineae</taxon>
        <taxon>Arabidopsis</taxon>
    </lineage>
</organism>
<dbReference type="GO" id="GO:0005179">
    <property type="term" value="F:hormone activity"/>
    <property type="evidence" value="ECO:0007669"/>
    <property type="project" value="UniProtKB-KW"/>
</dbReference>
<evidence type="ECO:0000256" key="1">
    <source>
        <dbReference type="ARBA" id="ARBA00004613"/>
    </source>
</evidence>
<keyword evidence="5 8" id="KW-0732">Signal</keyword>
<dbReference type="GO" id="GO:0040008">
    <property type="term" value="P:regulation of growth"/>
    <property type="evidence" value="ECO:0007669"/>
    <property type="project" value="UniProtKB-ARBA"/>
</dbReference>